<dbReference type="Proteomes" id="UP000034932">
    <property type="component" value="Unassembled WGS sequence"/>
</dbReference>
<keyword evidence="5 7" id="KW-1133">Transmembrane helix</keyword>
<feature type="transmembrane region" description="Helical" evidence="7">
    <location>
        <begin position="615"/>
        <end position="634"/>
    </location>
</feature>
<evidence type="ECO:0000256" key="3">
    <source>
        <dbReference type="ARBA" id="ARBA00022475"/>
    </source>
</evidence>
<evidence type="ECO:0000256" key="5">
    <source>
        <dbReference type="ARBA" id="ARBA00022989"/>
    </source>
</evidence>
<dbReference type="EMBL" id="LBVW01000004">
    <property type="protein sequence ID" value="KKQ94056.1"/>
    <property type="molecule type" value="Genomic_DNA"/>
</dbReference>
<evidence type="ECO:0000313" key="8">
    <source>
        <dbReference type="EMBL" id="KKQ94056.1"/>
    </source>
</evidence>
<dbReference type="PANTHER" id="PTHR30250:SF10">
    <property type="entry name" value="LIPOPOLYSACCHARIDE BIOSYNTHESIS PROTEIN WZXC"/>
    <property type="match status" value="1"/>
</dbReference>
<dbReference type="Pfam" id="PF13440">
    <property type="entry name" value="Polysacc_synt_3"/>
    <property type="match status" value="1"/>
</dbReference>
<feature type="transmembrane region" description="Helical" evidence="7">
    <location>
        <begin position="654"/>
        <end position="674"/>
    </location>
</feature>
<feature type="transmembrane region" description="Helical" evidence="7">
    <location>
        <begin position="60"/>
        <end position="86"/>
    </location>
</feature>
<feature type="transmembrane region" description="Helical" evidence="7">
    <location>
        <begin position="889"/>
        <end position="913"/>
    </location>
</feature>
<keyword evidence="3" id="KW-1003">Cell membrane</keyword>
<feature type="transmembrane region" description="Helical" evidence="7">
    <location>
        <begin position="343"/>
        <end position="367"/>
    </location>
</feature>
<evidence type="ECO:0000256" key="1">
    <source>
        <dbReference type="ARBA" id="ARBA00004651"/>
    </source>
</evidence>
<evidence type="ECO:0000256" key="7">
    <source>
        <dbReference type="SAM" id="Phobius"/>
    </source>
</evidence>
<name>A0A0G0PXC8_9BACT</name>
<feature type="transmembrane region" description="Helical" evidence="7">
    <location>
        <begin position="492"/>
        <end position="513"/>
    </location>
</feature>
<dbReference type="STRING" id="1618573.UT19_C0004G0017"/>
<evidence type="ECO:0000256" key="6">
    <source>
        <dbReference type="ARBA" id="ARBA00023136"/>
    </source>
</evidence>
<comment type="similarity">
    <text evidence="2">Belongs to the polysaccharide synthase family.</text>
</comment>
<dbReference type="PANTHER" id="PTHR30250">
    <property type="entry name" value="PST FAMILY PREDICTED COLANIC ACID TRANSPORTER"/>
    <property type="match status" value="1"/>
</dbReference>
<feature type="transmembrane region" description="Helical" evidence="7">
    <location>
        <begin position="132"/>
        <end position="151"/>
    </location>
</feature>
<feature type="transmembrane region" description="Helical" evidence="7">
    <location>
        <begin position="433"/>
        <end position="450"/>
    </location>
</feature>
<feature type="transmembrane region" description="Helical" evidence="7">
    <location>
        <begin position="583"/>
        <end position="603"/>
    </location>
</feature>
<gene>
    <name evidence="8" type="ORF">UT19_C0004G0017</name>
</gene>
<feature type="transmembrane region" description="Helical" evidence="7">
    <location>
        <begin position="308"/>
        <end position="331"/>
    </location>
</feature>
<feature type="transmembrane region" description="Helical" evidence="7">
    <location>
        <begin position="456"/>
        <end position="480"/>
    </location>
</feature>
<feature type="transmembrane region" description="Helical" evidence="7">
    <location>
        <begin position="107"/>
        <end position="126"/>
    </location>
</feature>
<feature type="transmembrane region" description="Helical" evidence="7">
    <location>
        <begin position="404"/>
        <end position="421"/>
    </location>
</feature>
<protein>
    <submittedName>
        <fullName evidence="8">Polysaccharide biosynthesis protein</fullName>
    </submittedName>
</protein>
<feature type="transmembrane region" description="Helical" evidence="7">
    <location>
        <begin position="791"/>
        <end position="808"/>
    </location>
</feature>
<feature type="transmembrane region" description="Helical" evidence="7">
    <location>
        <begin position="829"/>
        <end position="848"/>
    </location>
</feature>
<evidence type="ECO:0000256" key="4">
    <source>
        <dbReference type="ARBA" id="ARBA00022692"/>
    </source>
</evidence>
<proteinExistence type="inferred from homology"/>
<keyword evidence="6 7" id="KW-0472">Membrane</keyword>
<feature type="transmembrane region" description="Helical" evidence="7">
    <location>
        <begin position="193"/>
        <end position="211"/>
    </location>
</feature>
<feature type="transmembrane region" description="Helical" evidence="7">
    <location>
        <begin position="379"/>
        <end position="398"/>
    </location>
</feature>
<feature type="transmembrane region" description="Helical" evidence="7">
    <location>
        <begin position="686"/>
        <end position="719"/>
    </location>
</feature>
<feature type="transmembrane region" description="Helical" evidence="7">
    <location>
        <begin position="726"/>
        <end position="744"/>
    </location>
</feature>
<comment type="caution">
    <text evidence="8">The sequence shown here is derived from an EMBL/GenBank/DDBJ whole genome shotgun (WGS) entry which is preliminary data.</text>
</comment>
<reference evidence="8 9" key="1">
    <citation type="journal article" date="2015" name="Nature">
        <title>rRNA introns, odd ribosomes, and small enigmatic genomes across a large radiation of phyla.</title>
        <authorList>
            <person name="Brown C.T."/>
            <person name="Hug L.A."/>
            <person name="Thomas B.C."/>
            <person name="Sharon I."/>
            <person name="Castelle C.J."/>
            <person name="Singh A."/>
            <person name="Wilkins M.J."/>
            <person name="Williams K.H."/>
            <person name="Banfield J.F."/>
        </authorList>
    </citation>
    <scope>NUCLEOTIDE SEQUENCE [LARGE SCALE GENOMIC DNA]</scope>
</reference>
<evidence type="ECO:0000256" key="2">
    <source>
        <dbReference type="ARBA" id="ARBA00007430"/>
    </source>
</evidence>
<evidence type="ECO:0000313" key="9">
    <source>
        <dbReference type="Proteomes" id="UP000034932"/>
    </source>
</evidence>
<feature type="transmembrane region" description="Helical" evidence="7">
    <location>
        <begin position="860"/>
        <end position="877"/>
    </location>
</feature>
<dbReference type="GO" id="GO:0005886">
    <property type="term" value="C:plasma membrane"/>
    <property type="evidence" value="ECO:0007669"/>
    <property type="project" value="UniProtKB-SubCell"/>
</dbReference>
<feature type="transmembrane region" description="Helical" evidence="7">
    <location>
        <begin position="248"/>
        <end position="267"/>
    </location>
</feature>
<sequence length="1008" mass="113001">MSDITKTQDHLDPTGEISLEAVKSRAVKGVVVLTGRTFILQIVSFSAWFFLSVFLDAREIGVFFIVSAVVNFLRYFSDIGLAAALIQKKEKVDEADLKTTFTIQQGLVILLLLFLYISAPFFQRYYSLSYEGLLLFYALGVSFLFSSLKTIPSVLLERELKFGKLVIPDVLENLVYNLTAVYFAWQGMGITSFTYAVLLRGIVGLIAIYIIRPWLPGLAFAGKSLRKLLTFGVPYQLNTFLATVKDDGMTAFLGGILGATGIGYLGWAQKWAQTPLRLFLDNVTKVTFPAFSRMQDDKKHLESSVTRSIYFVAFLVFPSIVSLLVLAPVLVEIIPRYDKWQPALLPLALVSVNVIMAVSTTQITNLFNAIGKIKITFKLMLMWTILTWLFVPFFGLRFGVNGAAFGYALVGASSVIAIYIGKRHVNFSLKYSLLNPAIASVIMAIVMLLVRNILPVNIFGLSLIALVGLAAYFAASFAIVGRSLLEDGKKSLSTLFSRFLILAGSLVWSLTMVKSGLVYNYGMGFWGPNGHDGVWHIALAQSLANGSWRMPIFSGEVIRNYHIGFDLFLAILHKLTFIPITTLYFQILPPIFGILIGYFAYHFTLRWTKSDLKAWWATFFVYFAGGWGWIITLFRNGEIGGESIFWSQQSISTLVNPPFALSLLLIFLGLSFLVKGLKTKDRRLLIIATFLFGILVQIKVYAGILALTGLSISGFLYLFQRKGITLIKVFAGALIISILIFSPVSNGVGTTLLFKPFWFLEEMVSSPDRLYWPRMASAIANYKLAGNWVKLIPAYGLLFMIFWFGNLGTRVIKEPNIFSWLKNWKNLSWVEVFTATLIVTGAIIPIFFVQSGTAWNTIQFIYYSLVFSGILAGVTFAEFIQKSKLNASVIYIIEATIIVLTVPTTFGTLMHYLPLRPPAMISNYELEALEFLSKQTDGIVLTQPYNRERAILAQPNPPRPLYLYESTAYVSAFSGKRTYLEDEVNLEITGYDWRQRGLIYLFSKAKFM</sequence>
<organism evidence="8 9">
    <name type="scientific">Candidatus Woesebacteria bacterium GW2011_GWB1_39_10b</name>
    <dbReference type="NCBI Taxonomy" id="1618573"/>
    <lineage>
        <taxon>Bacteria</taxon>
        <taxon>Candidatus Woeseibacteriota</taxon>
    </lineage>
</organism>
<feature type="transmembrane region" description="Helical" evidence="7">
    <location>
        <begin position="30"/>
        <end position="54"/>
    </location>
</feature>
<dbReference type="InterPro" id="IPR050833">
    <property type="entry name" value="Poly_Biosynth_Transport"/>
</dbReference>
<accession>A0A0G0PXC8</accession>
<comment type="subcellular location">
    <subcellularLocation>
        <location evidence="1">Cell membrane</location>
        <topology evidence="1">Multi-pass membrane protein</topology>
    </subcellularLocation>
</comment>
<dbReference type="AlphaFoldDB" id="A0A0G0PXC8"/>
<keyword evidence="4 7" id="KW-0812">Transmembrane</keyword>